<dbReference type="InterPro" id="IPR003439">
    <property type="entry name" value="ABC_transporter-like_ATP-bd"/>
</dbReference>
<evidence type="ECO:0000256" key="3">
    <source>
        <dbReference type="ARBA" id="ARBA00022840"/>
    </source>
</evidence>
<dbReference type="PROSITE" id="PS50893">
    <property type="entry name" value="ABC_TRANSPORTER_2"/>
    <property type="match status" value="2"/>
</dbReference>
<dbReference type="FunFam" id="3.40.50.300:FF:001197">
    <property type="entry name" value="Putative ATP-binding cassette family ATPase"/>
    <property type="match status" value="1"/>
</dbReference>
<dbReference type="AlphaFoldDB" id="A0ABD3PVM9"/>
<evidence type="ECO:0000256" key="1">
    <source>
        <dbReference type="ARBA" id="ARBA00022737"/>
    </source>
</evidence>
<sequence length="900" mass="98909">MADQTLSILTNALSSTPSLSAHLDEDTTEYILSILLDDPNDEDARDAVSAFFRGHDIDDEVRARFFAALDDATSARSNADDGAASTMRDLAIRDDDVPLRRLDVAVTLQTRDVVTFASGLVADADASGTRADGGGIVGRDDDDGDDIDRGGDARPSSIQSFYANMIDASDNPRATSERERRKARQREMREKMDEEERKRAIEDAARMMMEDEGGGRTKAAGGDGVVDDDDHGGGRTTNDDMVEISTASDNSADVHLTGFNLPNRRGGGPDLLADANLTLASGRRYGLMGRNGCGKTTLLTALASRELNGGGGGVPQNMAMLLVRQEIMGNDLSAVETVLRSDVKREGVKRWIDHVERELNRLDNPQEEVGVDVGADDGGEARQQQGAEQPSKGRQRLKDRKKKTASSTSAVGKKSIGKGPSSRQSSSSSPTEEGVEEKRKRLNAKLALAYERLARIEQDEGGDPEPRARRVLFGLGFVTPEMQDKPTRELSGGWRMRVSLSCALFADPALLLLDEPTNHLDLEAVLWLERYLTKDFKGILVVVSHDRHFLNEVVTDVVHFHQGKLTTYRGDISNFTAVREENRKRQIRLYEQQEAKRAHLQKYIDLHAESGENGVKAARQRKSRMKKLDKLGVMAAGEGKKFKASYDGEAKEIEEYEEDEEVVLLFPDPGGFDNSIVVLDQVSFGYSADKTLLKNVDLTIDMKSRVALLGRNGCGKSTLIKIIVGALSASKGKVSINGRAKIEYLAQHQLEQLDPDSCPMTTMLERYPGDQGNAHKGVIRRYLANFGLGGDELPTQQIHTMSGGQKCRLCLAAAMYRKPHLLILDEPTNHLDLETTEALIDAIKGFQGGVLLVSHDQHLLTSVCKNLYVVEKGNVELLRQSMSNGEAFEKYKKDVVQGRR</sequence>
<dbReference type="GO" id="GO:0005524">
    <property type="term" value="F:ATP binding"/>
    <property type="evidence" value="ECO:0007669"/>
    <property type="project" value="UniProtKB-KW"/>
</dbReference>
<dbReference type="Pfam" id="PF00005">
    <property type="entry name" value="ABC_tran"/>
    <property type="match status" value="3"/>
</dbReference>
<name>A0ABD3PVM9_9STRA</name>
<dbReference type="InterPro" id="IPR050611">
    <property type="entry name" value="ABCF"/>
</dbReference>
<dbReference type="PROSITE" id="PS00211">
    <property type="entry name" value="ABC_TRANSPORTER_1"/>
    <property type="match status" value="1"/>
</dbReference>
<feature type="compositionally biased region" description="Basic and acidic residues" evidence="4">
    <location>
        <begin position="175"/>
        <end position="198"/>
    </location>
</feature>
<dbReference type="InterPro" id="IPR017871">
    <property type="entry name" value="ABC_transporter-like_CS"/>
</dbReference>
<dbReference type="InterPro" id="IPR032781">
    <property type="entry name" value="ABC_tran_Xtn"/>
</dbReference>
<organism evidence="6 7">
    <name type="scientific">Stephanodiscus triporus</name>
    <dbReference type="NCBI Taxonomy" id="2934178"/>
    <lineage>
        <taxon>Eukaryota</taxon>
        <taxon>Sar</taxon>
        <taxon>Stramenopiles</taxon>
        <taxon>Ochrophyta</taxon>
        <taxon>Bacillariophyta</taxon>
        <taxon>Coscinodiscophyceae</taxon>
        <taxon>Thalassiosirophycidae</taxon>
        <taxon>Stephanodiscales</taxon>
        <taxon>Stephanodiscaceae</taxon>
        <taxon>Stephanodiscus</taxon>
    </lineage>
</organism>
<feature type="region of interest" description="Disordered" evidence="4">
    <location>
        <begin position="211"/>
        <end position="236"/>
    </location>
</feature>
<dbReference type="Pfam" id="PF12848">
    <property type="entry name" value="ABC_tran_Xtn"/>
    <property type="match status" value="1"/>
</dbReference>
<feature type="region of interest" description="Disordered" evidence="4">
    <location>
        <begin position="125"/>
        <end position="198"/>
    </location>
</feature>
<evidence type="ECO:0000259" key="5">
    <source>
        <dbReference type="PROSITE" id="PS50893"/>
    </source>
</evidence>
<dbReference type="SUPFAM" id="SSF52540">
    <property type="entry name" value="P-loop containing nucleoside triphosphate hydrolases"/>
    <property type="match status" value="2"/>
</dbReference>
<dbReference type="EMBL" id="JALLAZ020000568">
    <property type="protein sequence ID" value="KAL3792080.1"/>
    <property type="molecule type" value="Genomic_DNA"/>
</dbReference>
<dbReference type="CDD" id="cd03221">
    <property type="entry name" value="ABCF_EF-3"/>
    <property type="match status" value="2"/>
</dbReference>
<reference evidence="6 7" key="1">
    <citation type="submission" date="2024-10" db="EMBL/GenBank/DDBJ databases">
        <title>Updated reference genomes for cyclostephanoid diatoms.</title>
        <authorList>
            <person name="Roberts W.R."/>
            <person name="Alverson A.J."/>
        </authorList>
    </citation>
    <scope>NUCLEOTIDE SEQUENCE [LARGE SCALE GENOMIC DNA]</scope>
    <source>
        <strain evidence="6 7">AJA276-08</strain>
    </source>
</reference>
<keyword evidence="1" id="KW-0677">Repeat</keyword>
<dbReference type="PANTHER" id="PTHR19211">
    <property type="entry name" value="ATP-BINDING TRANSPORT PROTEIN-RELATED"/>
    <property type="match status" value="1"/>
</dbReference>
<feature type="domain" description="ABC transporter" evidence="5">
    <location>
        <begin position="677"/>
        <end position="897"/>
    </location>
</feature>
<keyword evidence="2" id="KW-0547">Nucleotide-binding</keyword>
<feature type="region of interest" description="Disordered" evidence="4">
    <location>
        <begin position="363"/>
        <end position="439"/>
    </location>
</feature>
<keyword evidence="3" id="KW-0067">ATP-binding</keyword>
<feature type="compositionally biased region" description="Acidic residues" evidence="4">
    <location>
        <begin position="365"/>
        <end position="378"/>
    </location>
</feature>
<comment type="caution">
    <text evidence="6">The sequence shown here is derived from an EMBL/GenBank/DDBJ whole genome shotgun (WGS) entry which is preliminary data.</text>
</comment>
<dbReference type="Proteomes" id="UP001530315">
    <property type="component" value="Unassembled WGS sequence"/>
</dbReference>
<keyword evidence="7" id="KW-1185">Reference proteome</keyword>
<gene>
    <name evidence="6" type="ORF">ACHAW5_008250</name>
</gene>
<evidence type="ECO:0000313" key="6">
    <source>
        <dbReference type="EMBL" id="KAL3792080.1"/>
    </source>
</evidence>
<feature type="domain" description="ABC transporter" evidence="5">
    <location>
        <begin position="256"/>
        <end position="587"/>
    </location>
</feature>
<protein>
    <recommendedName>
        <fullName evidence="5">ABC transporter domain-containing protein</fullName>
    </recommendedName>
</protein>
<dbReference type="InterPro" id="IPR003593">
    <property type="entry name" value="AAA+_ATPase"/>
</dbReference>
<dbReference type="PANTHER" id="PTHR19211:SF14">
    <property type="entry name" value="ATP-BINDING CASSETTE SUB-FAMILY F MEMBER 1"/>
    <property type="match status" value="1"/>
</dbReference>
<dbReference type="SMART" id="SM00382">
    <property type="entry name" value="AAA"/>
    <property type="match status" value="2"/>
</dbReference>
<dbReference type="Gene3D" id="3.40.50.300">
    <property type="entry name" value="P-loop containing nucleotide triphosphate hydrolases"/>
    <property type="match status" value="2"/>
</dbReference>
<accession>A0ABD3PVM9</accession>
<evidence type="ECO:0000256" key="4">
    <source>
        <dbReference type="SAM" id="MobiDB-lite"/>
    </source>
</evidence>
<dbReference type="InterPro" id="IPR027417">
    <property type="entry name" value="P-loop_NTPase"/>
</dbReference>
<proteinExistence type="predicted"/>
<evidence type="ECO:0000256" key="2">
    <source>
        <dbReference type="ARBA" id="ARBA00022741"/>
    </source>
</evidence>
<feature type="compositionally biased region" description="Basic residues" evidence="4">
    <location>
        <begin position="393"/>
        <end position="404"/>
    </location>
</feature>
<evidence type="ECO:0000313" key="7">
    <source>
        <dbReference type="Proteomes" id="UP001530315"/>
    </source>
</evidence>